<feature type="transmembrane region" description="Helical" evidence="1">
    <location>
        <begin position="105"/>
        <end position="126"/>
    </location>
</feature>
<name>A0ABV6VPD9_9ACTN</name>
<organism evidence="2 3">
    <name type="scientific">Streptacidiphilus cavernicola</name>
    <dbReference type="NCBI Taxonomy" id="3342716"/>
    <lineage>
        <taxon>Bacteria</taxon>
        <taxon>Bacillati</taxon>
        <taxon>Actinomycetota</taxon>
        <taxon>Actinomycetes</taxon>
        <taxon>Kitasatosporales</taxon>
        <taxon>Streptomycetaceae</taxon>
        <taxon>Streptacidiphilus</taxon>
    </lineage>
</organism>
<gene>
    <name evidence="2" type="ORF">ACEZDE_02855</name>
</gene>
<keyword evidence="1" id="KW-0812">Transmembrane</keyword>
<evidence type="ECO:0000313" key="2">
    <source>
        <dbReference type="EMBL" id="MFC1415586.1"/>
    </source>
</evidence>
<reference evidence="2 3" key="1">
    <citation type="submission" date="2024-09" db="EMBL/GenBank/DDBJ databases">
        <authorList>
            <person name="Lee S.D."/>
        </authorList>
    </citation>
    <scope>NUCLEOTIDE SEQUENCE [LARGE SCALE GENOMIC DNA]</scope>
    <source>
        <strain evidence="2 3">N8-3</strain>
    </source>
</reference>
<keyword evidence="1" id="KW-1133">Transmembrane helix</keyword>
<evidence type="ECO:0000313" key="3">
    <source>
        <dbReference type="Proteomes" id="UP001592531"/>
    </source>
</evidence>
<dbReference type="Proteomes" id="UP001592531">
    <property type="component" value="Unassembled WGS sequence"/>
</dbReference>
<sequence>MTAEGFPTHRRSVHEAPSPPGAVVPGRALALLTVLAVALGAAFVLAPARLAAAGTSDGGLADQRNLVGALRAAFVDYWNSGERALSPDMARVVDYWFRFHVAKGVISAVLLLVLIALGTVLWKAFLKSGDVLAAGGRIALASAGTVVAALAFFSLLALMANTQGALAPLSSVLSMLPLGSPGGRLADAVDQVRQGLAGYPGGGAGAAPAVAVMVRDFGWYHAVMAVLASVVAAVFVGVGVLAWRRRGADRRTRRVLGAFGVLAALLGLAALVVAVANTATAADPAPALLAFFKGGW</sequence>
<comment type="caution">
    <text evidence="2">The sequence shown here is derived from an EMBL/GenBank/DDBJ whole genome shotgun (WGS) entry which is preliminary data.</text>
</comment>
<protein>
    <recommendedName>
        <fullName evidence="4">Tat (Twin-arginine translocation) pathway signal sequence</fullName>
    </recommendedName>
</protein>
<feature type="transmembrane region" description="Helical" evidence="1">
    <location>
        <begin position="219"/>
        <end position="243"/>
    </location>
</feature>
<keyword evidence="1" id="KW-0472">Membrane</keyword>
<evidence type="ECO:0008006" key="4">
    <source>
        <dbReference type="Google" id="ProtNLM"/>
    </source>
</evidence>
<feature type="transmembrane region" description="Helical" evidence="1">
    <location>
        <begin position="28"/>
        <end position="48"/>
    </location>
</feature>
<dbReference type="RefSeq" id="WP_380531571.1">
    <property type="nucleotide sequence ID" value="NZ_JBHFAB010000002.1"/>
</dbReference>
<accession>A0ABV6VPD9</accession>
<feature type="transmembrane region" description="Helical" evidence="1">
    <location>
        <begin position="255"/>
        <end position="276"/>
    </location>
</feature>
<proteinExistence type="predicted"/>
<keyword evidence="3" id="KW-1185">Reference proteome</keyword>
<dbReference type="EMBL" id="JBHFAB010000002">
    <property type="protein sequence ID" value="MFC1415586.1"/>
    <property type="molecule type" value="Genomic_DNA"/>
</dbReference>
<feature type="transmembrane region" description="Helical" evidence="1">
    <location>
        <begin position="138"/>
        <end position="160"/>
    </location>
</feature>
<evidence type="ECO:0000256" key="1">
    <source>
        <dbReference type="SAM" id="Phobius"/>
    </source>
</evidence>